<dbReference type="EMBL" id="JAHLQT010014894">
    <property type="protein sequence ID" value="KAG7170157.1"/>
    <property type="molecule type" value="Genomic_DNA"/>
</dbReference>
<gene>
    <name evidence="1" type="ORF">Hamer_G012401</name>
</gene>
<dbReference type="AlphaFoldDB" id="A0A8J5K7I7"/>
<comment type="caution">
    <text evidence="1">The sequence shown here is derived from an EMBL/GenBank/DDBJ whole genome shotgun (WGS) entry which is preliminary data.</text>
</comment>
<evidence type="ECO:0000313" key="2">
    <source>
        <dbReference type="Proteomes" id="UP000747542"/>
    </source>
</evidence>
<accession>A0A8J5K7I7</accession>
<reference evidence="1" key="1">
    <citation type="journal article" date="2021" name="Sci. Adv.">
        <title>The American lobster genome reveals insights on longevity, neural, and immune adaptations.</title>
        <authorList>
            <person name="Polinski J.M."/>
            <person name="Zimin A.V."/>
            <person name="Clark K.F."/>
            <person name="Kohn A.B."/>
            <person name="Sadowski N."/>
            <person name="Timp W."/>
            <person name="Ptitsyn A."/>
            <person name="Khanna P."/>
            <person name="Romanova D.Y."/>
            <person name="Williams P."/>
            <person name="Greenwood S.J."/>
            <person name="Moroz L.L."/>
            <person name="Walt D.R."/>
            <person name="Bodnar A.G."/>
        </authorList>
    </citation>
    <scope>NUCLEOTIDE SEQUENCE</scope>
    <source>
        <strain evidence="1">GMGI-L3</strain>
    </source>
</reference>
<protein>
    <submittedName>
        <fullName evidence="1">Uncharacterized protein</fullName>
    </submittedName>
</protein>
<name>A0A8J5K7I7_HOMAM</name>
<dbReference type="Proteomes" id="UP000747542">
    <property type="component" value="Unassembled WGS sequence"/>
</dbReference>
<evidence type="ECO:0000313" key="1">
    <source>
        <dbReference type="EMBL" id="KAG7170157.1"/>
    </source>
</evidence>
<keyword evidence="2" id="KW-1185">Reference proteome</keyword>
<organism evidence="1 2">
    <name type="scientific">Homarus americanus</name>
    <name type="common">American lobster</name>
    <dbReference type="NCBI Taxonomy" id="6706"/>
    <lineage>
        <taxon>Eukaryota</taxon>
        <taxon>Metazoa</taxon>
        <taxon>Ecdysozoa</taxon>
        <taxon>Arthropoda</taxon>
        <taxon>Crustacea</taxon>
        <taxon>Multicrustacea</taxon>
        <taxon>Malacostraca</taxon>
        <taxon>Eumalacostraca</taxon>
        <taxon>Eucarida</taxon>
        <taxon>Decapoda</taxon>
        <taxon>Pleocyemata</taxon>
        <taxon>Astacidea</taxon>
        <taxon>Nephropoidea</taxon>
        <taxon>Nephropidae</taxon>
        <taxon>Homarus</taxon>
    </lineage>
</organism>
<proteinExistence type="predicted"/>
<sequence>MEERMNESGDRQEIASKTGETYYVLGIQLASRLFPREGVPGEADKVMGALEKSTKVGTGLQRTRLKTSQIVSVAAAVLRSAYPPGDLSEFRIWRETAQTGASFHTAVR</sequence>